<feature type="compositionally biased region" description="Pro residues" evidence="1">
    <location>
        <begin position="58"/>
        <end position="74"/>
    </location>
</feature>
<dbReference type="EMBL" id="VGJX01000578">
    <property type="protein sequence ID" value="MBM3275448.1"/>
    <property type="molecule type" value="Genomic_DNA"/>
</dbReference>
<reference evidence="3 4" key="1">
    <citation type="submission" date="2019-03" db="EMBL/GenBank/DDBJ databases">
        <title>Lake Tanganyika Metagenome-Assembled Genomes (MAGs).</title>
        <authorList>
            <person name="Tran P."/>
        </authorList>
    </citation>
    <scope>NUCLEOTIDE SEQUENCE [LARGE SCALE GENOMIC DNA]</scope>
    <source>
        <strain evidence="3">K_DeepCast_65m_m2_236</strain>
    </source>
</reference>
<feature type="region of interest" description="Disordered" evidence="1">
    <location>
        <begin position="28"/>
        <end position="114"/>
    </location>
</feature>
<feature type="compositionally biased region" description="Low complexity" evidence="1">
    <location>
        <begin position="75"/>
        <end position="105"/>
    </location>
</feature>
<dbReference type="PROSITE" id="PS51257">
    <property type="entry name" value="PROKAR_LIPOPROTEIN"/>
    <property type="match status" value="1"/>
</dbReference>
<protein>
    <submittedName>
        <fullName evidence="3">Uncharacterized protein</fullName>
    </submittedName>
</protein>
<feature type="compositionally biased region" description="Polar residues" evidence="1">
    <location>
        <begin position="28"/>
        <end position="55"/>
    </location>
</feature>
<organism evidence="3 4">
    <name type="scientific">Candidatus Tanganyikabacteria bacterium</name>
    <dbReference type="NCBI Taxonomy" id="2961651"/>
    <lineage>
        <taxon>Bacteria</taxon>
        <taxon>Bacillati</taxon>
        <taxon>Candidatus Sericytochromatia</taxon>
        <taxon>Candidatus Tanganyikabacteria</taxon>
    </lineage>
</organism>
<sequence length="203" mass="20853">MTKYKQPAALIIALAVGAGMVGCGGRTDQNSTLPTSPSQASFASPTTDPYNNAQYPTPGTPPASPAATPRPVPSVAPATPDATPSAAPSGSPSASPSATPSASPSPSVPPISGDYRLRITDVKKTTSGFWLWKKAEITVQVQNPLLTRAQTGKIVVTYFHSGSIVGQPIMSGISLQPADIKTFTFKATEKSDDANAQVTTDGK</sequence>
<accession>A0A938BNJ4</accession>
<evidence type="ECO:0000256" key="2">
    <source>
        <dbReference type="SAM" id="SignalP"/>
    </source>
</evidence>
<evidence type="ECO:0000313" key="4">
    <source>
        <dbReference type="Proteomes" id="UP000703893"/>
    </source>
</evidence>
<gene>
    <name evidence="3" type="ORF">FJZ00_09855</name>
</gene>
<feature type="signal peptide" evidence="2">
    <location>
        <begin position="1"/>
        <end position="21"/>
    </location>
</feature>
<name>A0A938BNJ4_9BACT</name>
<evidence type="ECO:0000256" key="1">
    <source>
        <dbReference type="SAM" id="MobiDB-lite"/>
    </source>
</evidence>
<proteinExistence type="predicted"/>
<dbReference type="AlphaFoldDB" id="A0A938BNJ4"/>
<evidence type="ECO:0000313" key="3">
    <source>
        <dbReference type="EMBL" id="MBM3275448.1"/>
    </source>
</evidence>
<comment type="caution">
    <text evidence="3">The sequence shown here is derived from an EMBL/GenBank/DDBJ whole genome shotgun (WGS) entry which is preliminary data.</text>
</comment>
<dbReference type="Proteomes" id="UP000703893">
    <property type="component" value="Unassembled WGS sequence"/>
</dbReference>
<feature type="chain" id="PRO_5037252248" evidence="2">
    <location>
        <begin position="22"/>
        <end position="203"/>
    </location>
</feature>
<keyword evidence="2" id="KW-0732">Signal</keyword>